<reference evidence="2" key="1">
    <citation type="journal article" date="2018" name="Gigascience">
        <title>Genome assembly of the Pink Ipe (Handroanthus impetiginosus, Bignoniaceae), a highly valued, ecologically keystone Neotropical timber forest tree.</title>
        <authorList>
            <person name="Silva-Junior O.B."/>
            <person name="Grattapaglia D."/>
            <person name="Novaes E."/>
            <person name="Collevatti R.G."/>
        </authorList>
    </citation>
    <scope>NUCLEOTIDE SEQUENCE [LARGE SCALE GENOMIC DNA]</scope>
    <source>
        <strain evidence="2">cv. UFG-1</strain>
    </source>
</reference>
<organism evidence="1 2">
    <name type="scientific">Handroanthus impetiginosus</name>
    <dbReference type="NCBI Taxonomy" id="429701"/>
    <lineage>
        <taxon>Eukaryota</taxon>
        <taxon>Viridiplantae</taxon>
        <taxon>Streptophyta</taxon>
        <taxon>Embryophyta</taxon>
        <taxon>Tracheophyta</taxon>
        <taxon>Spermatophyta</taxon>
        <taxon>Magnoliopsida</taxon>
        <taxon>eudicotyledons</taxon>
        <taxon>Gunneridae</taxon>
        <taxon>Pentapetalae</taxon>
        <taxon>asterids</taxon>
        <taxon>lamiids</taxon>
        <taxon>Lamiales</taxon>
        <taxon>Bignoniaceae</taxon>
        <taxon>Crescentiina</taxon>
        <taxon>Tabebuia alliance</taxon>
        <taxon>Handroanthus</taxon>
    </lineage>
</organism>
<dbReference type="EMBL" id="NKXS01009036">
    <property type="protein sequence ID" value="PIM97859.1"/>
    <property type="molecule type" value="Genomic_DNA"/>
</dbReference>
<accession>A0A2G9FYX1</accession>
<keyword evidence="2" id="KW-1185">Reference proteome</keyword>
<evidence type="ECO:0000313" key="1">
    <source>
        <dbReference type="EMBL" id="PIM97859.1"/>
    </source>
</evidence>
<sequence>MKRKPFLNNRTLLSRNQTLYRSKTRGQFLDYNNVKKGRNSKTLERGEEVLPFEGKSWPTFDDYLKA</sequence>
<evidence type="ECO:0000313" key="2">
    <source>
        <dbReference type="Proteomes" id="UP000231279"/>
    </source>
</evidence>
<dbReference type="Proteomes" id="UP000231279">
    <property type="component" value="Unassembled WGS sequence"/>
</dbReference>
<proteinExistence type="predicted"/>
<gene>
    <name evidence="1" type="ORF">CDL12_29668</name>
</gene>
<name>A0A2G9FYX1_9LAMI</name>
<dbReference type="AlphaFoldDB" id="A0A2G9FYX1"/>
<comment type="caution">
    <text evidence="1">The sequence shown here is derived from an EMBL/GenBank/DDBJ whole genome shotgun (WGS) entry which is preliminary data.</text>
</comment>
<protein>
    <submittedName>
        <fullName evidence="1">Uncharacterized protein</fullName>
    </submittedName>
</protein>